<dbReference type="Proteomes" id="UP000238322">
    <property type="component" value="Unassembled WGS sequence"/>
</dbReference>
<feature type="transmembrane region" description="Helical" evidence="1">
    <location>
        <begin position="60"/>
        <end position="78"/>
    </location>
</feature>
<sequence length="176" mass="19161">MQDPLSDQPLRFRLKDLMLVTGILGYLCGLISFGVTGFGWRVIVHLGKGIGMLGPEITAAWPFAFFGSLAMLVVVSLSENSGRSPKLFLLLNLAVVLVSCCFPLITLDHGINISGMSLAASFAIGAIPLSVAWLVHRWILEFPLTPVVSRTFYTLVFLDLMAIGSVLGMCVFESYY</sequence>
<comment type="caution">
    <text evidence="2">The sequence shown here is derived from an EMBL/GenBank/DDBJ whole genome shotgun (WGS) entry which is preliminary data.</text>
</comment>
<accession>A0A2S8FKZ8</accession>
<proteinExistence type="predicted"/>
<name>A0A2S8FKZ8_9BACT</name>
<feature type="transmembrane region" description="Helical" evidence="1">
    <location>
        <begin position="118"/>
        <end position="140"/>
    </location>
</feature>
<reference evidence="2 3" key="1">
    <citation type="submission" date="2018-02" db="EMBL/GenBank/DDBJ databases">
        <title>Comparative genomes isolates from brazilian mangrove.</title>
        <authorList>
            <person name="Araujo J.E."/>
            <person name="Taketani R.G."/>
            <person name="Silva M.C.P."/>
            <person name="Loureco M.V."/>
            <person name="Andreote F.D."/>
        </authorList>
    </citation>
    <scope>NUCLEOTIDE SEQUENCE [LARGE SCALE GENOMIC DNA]</scope>
    <source>
        <strain evidence="2 3">Hex-1 MGV</strain>
    </source>
</reference>
<feature type="transmembrane region" description="Helical" evidence="1">
    <location>
        <begin position="152"/>
        <end position="175"/>
    </location>
</feature>
<keyword evidence="1" id="KW-0472">Membrane</keyword>
<evidence type="ECO:0000313" key="2">
    <source>
        <dbReference type="EMBL" id="PQO32604.1"/>
    </source>
</evidence>
<gene>
    <name evidence="2" type="ORF">C5Y83_20560</name>
</gene>
<keyword evidence="1" id="KW-0812">Transmembrane</keyword>
<evidence type="ECO:0000256" key="1">
    <source>
        <dbReference type="SAM" id="Phobius"/>
    </source>
</evidence>
<protein>
    <submittedName>
        <fullName evidence="2">Uncharacterized protein</fullName>
    </submittedName>
</protein>
<keyword evidence="1" id="KW-1133">Transmembrane helix</keyword>
<dbReference type="OrthoDB" id="291758at2"/>
<organism evidence="2 3">
    <name type="scientific">Blastopirellula marina</name>
    <dbReference type="NCBI Taxonomy" id="124"/>
    <lineage>
        <taxon>Bacteria</taxon>
        <taxon>Pseudomonadati</taxon>
        <taxon>Planctomycetota</taxon>
        <taxon>Planctomycetia</taxon>
        <taxon>Pirellulales</taxon>
        <taxon>Pirellulaceae</taxon>
        <taxon>Blastopirellula</taxon>
    </lineage>
</organism>
<dbReference type="EMBL" id="PUHY01000012">
    <property type="protein sequence ID" value="PQO32604.1"/>
    <property type="molecule type" value="Genomic_DNA"/>
</dbReference>
<dbReference type="RefSeq" id="WP_105331615.1">
    <property type="nucleotide sequence ID" value="NZ_PUHY01000012.1"/>
</dbReference>
<evidence type="ECO:0000313" key="3">
    <source>
        <dbReference type="Proteomes" id="UP000238322"/>
    </source>
</evidence>
<feature type="transmembrane region" description="Helical" evidence="1">
    <location>
        <begin position="87"/>
        <end position="106"/>
    </location>
</feature>
<feature type="transmembrane region" description="Helical" evidence="1">
    <location>
        <begin position="17"/>
        <end position="40"/>
    </location>
</feature>
<dbReference type="AlphaFoldDB" id="A0A2S8FKZ8"/>